<evidence type="ECO:0000313" key="19">
    <source>
        <dbReference type="Proteomes" id="UP000486351"/>
    </source>
</evidence>
<evidence type="ECO:0000313" key="14">
    <source>
        <dbReference type="Proteomes" id="UP000440367"/>
    </source>
</evidence>
<dbReference type="EMBL" id="QXGF01000443">
    <property type="protein sequence ID" value="KAE8940164.1"/>
    <property type="molecule type" value="Genomic_DNA"/>
</dbReference>
<evidence type="ECO:0000313" key="16">
    <source>
        <dbReference type="Proteomes" id="UP000441208"/>
    </source>
</evidence>
<protein>
    <submittedName>
        <fullName evidence="6">Uncharacterized protein</fullName>
    </submittedName>
</protein>
<dbReference type="Proteomes" id="UP000441208">
    <property type="component" value="Unassembled WGS sequence"/>
</dbReference>
<gene>
    <name evidence="9" type="ORF">PF001_g8515</name>
    <name evidence="8" type="ORF">PF002_g62</name>
    <name evidence="7" type="ORF">PF004_g123</name>
    <name evidence="6" type="ORF">PF005_g9031</name>
    <name evidence="5" type="ORF">PF006_g8300</name>
    <name evidence="4" type="ORF">PF007_g9470</name>
    <name evidence="10" type="ORF">PF008_g8545</name>
    <name evidence="2" type="ORF">PF009_g10011</name>
    <name evidence="3" type="ORF">PF011_g54</name>
</gene>
<dbReference type="Proteomes" id="UP000433483">
    <property type="component" value="Unassembled WGS sequence"/>
</dbReference>
<evidence type="ECO:0000313" key="4">
    <source>
        <dbReference type="EMBL" id="KAE9116939.1"/>
    </source>
</evidence>
<dbReference type="EMBL" id="QXGE01000388">
    <property type="protein sequence ID" value="KAE9313893.1"/>
    <property type="molecule type" value="Genomic_DNA"/>
</dbReference>
<evidence type="ECO:0000313" key="18">
    <source>
        <dbReference type="Proteomes" id="UP000476176"/>
    </source>
</evidence>
<evidence type="ECO:0000313" key="13">
    <source>
        <dbReference type="Proteomes" id="UP000437068"/>
    </source>
</evidence>
<feature type="compositionally biased region" description="Polar residues" evidence="1">
    <location>
        <begin position="81"/>
        <end position="92"/>
    </location>
</feature>
<dbReference type="Proteomes" id="UP000429523">
    <property type="component" value="Unassembled WGS sequence"/>
</dbReference>
<dbReference type="EMBL" id="QXGA01000374">
    <property type="protein sequence ID" value="KAE9146982.1"/>
    <property type="molecule type" value="Genomic_DNA"/>
</dbReference>
<dbReference type="Proteomes" id="UP000460718">
    <property type="component" value="Unassembled WGS sequence"/>
</dbReference>
<dbReference type="EMBL" id="QXGD01000001">
    <property type="protein sequence ID" value="KAE9258493.1"/>
    <property type="molecule type" value="Genomic_DNA"/>
</dbReference>
<dbReference type="Proteomes" id="UP000440732">
    <property type="component" value="Unassembled WGS sequence"/>
</dbReference>
<name>A0A6A3YCS1_9STRA</name>
<comment type="caution">
    <text evidence="6">The sequence shown here is derived from an EMBL/GenBank/DDBJ whole genome shotgun (WGS) entry which is preliminary data.</text>
</comment>
<organism evidence="6 12">
    <name type="scientific">Phytophthora fragariae</name>
    <dbReference type="NCBI Taxonomy" id="53985"/>
    <lineage>
        <taxon>Eukaryota</taxon>
        <taxon>Sar</taxon>
        <taxon>Stramenopiles</taxon>
        <taxon>Oomycota</taxon>
        <taxon>Peronosporomycetes</taxon>
        <taxon>Peronosporales</taxon>
        <taxon>Peronosporaceae</taxon>
        <taxon>Phytophthora</taxon>
    </lineage>
</organism>
<dbReference type="EMBL" id="QXFZ01000426">
    <property type="protein sequence ID" value="KAE9116939.1"/>
    <property type="molecule type" value="Genomic_DNA"/>
</dbReference>
<evidence type="ECO:0000313" key="8">
    <source>
        <dbReference type="EMBL" id="KAE9258493.1"/>
    </source>
</evidence>
<dbReference type="EMBL" id="QXGB01000400">
    <property type="protein sequence ID" value="KAE9216469.1"/>
    <property type="molecule type" value="Genomic_DNA"/>
</dbReference>
<evidence type="ECO:0000313" key="17">
    <source>
        <dbReference type="Proteomes" id="UP000460718"/>
    </source>
</evidence>
<evidence type="ECO:0000256" key="1">
    <source>
        <dbReference type="SAM" id="MobiDB-lite"/>
    </source>
</evidence>
<dbReference type="AlphaFoldDB" id="A0A6A3YCS1"/>
<reference evidence="11 12" key="1">
    <citation type="submission" date="2018-08" db="EMBL/GenBank/DDBJ databases">
        <title>Genomic investigation of the strawberry pathogen Phytophthora fragariae indicates pathogenicity is determined by transcriptional variation in three key races.</title>
        <authorList>
            <person name="Adams T.M."/>
            <person name="Armitage A.D."/>
            <person name="Sobczyk M.K."/>
            <person name="Bates H.J."/>
            <person name="Dunwell J.M."/>
            <person name="Nellist C.F."/>
            <person name="Harrison R.J."/>
        </authorList>
    </citation>
    <scope>NUCLEOTIDE SEQUENCE [LARGE SCALE GENOMIC DNA]</scope>
    <source>
        <strain evidence="9 13">A4</strain>
        <strain evidence="8 14">BC-1</strain>
        <strain evidence="7 18">BC-23</strain>
        <strain evidence="6 12">NOV-27</strain>
        <strain evidence="5 15">NOV-5</strain>
        <strain evidence="4 16">NOV-71</strain>
        <strain evidence="10 19">NOV-77</strain>
        <strain evidence="2 11">NOV-9</strain>
        <strain evidence="3 17">SCRP245</strain>
    </source>
</reference>
<evidence type="ECO:0000313" key="5">
    <source>
        <dbReference type="EMBL" id="KAE9146982.1"/>
    </source>
</evidence>
<dbReference type="Proteomes" id="UP000440367">
    <property type="component" value="Unassembled WGS sequence"/>
</dbReference>
<dbReference type="EMBL" id="QXFY01000387">
    <property type="protein sequence ID" value="KAE9345878.1"/>
    <property type="molecule type" value="Genomic_DNA"/>
</dbReference>
<dbReference type="EMBL" id="QXFW01000001">
    <property type="protein sequence ID" value="KAE9031565.1"/>
    <property type="molecule type" value="Genomic_DNA"/>
</dbReference>
<accession>A0A6A3YCS1</accession>
<evidence type="ECO:0000313" key="9">
    <source>
        <dbReference type="EMBL" id="KAE9313893.1"/>
    </source>
</evidence>
<evidence type="ECO:0000313" key="12">
    <source>
        <dbReference type="Proteomes" id="UP000433483"/>
    </source>
</evidence>
<evidence type="ECO:0000313" key="11">
    <source>
        <dbReference type="Proteomes" id="UP000429523"/>
    </source>
</evidence>
<sequence>MIERAAVRRVRGPATSLQRALLAIALFNHSAPRCCRFRQQCLRPTCAQAAGLDAAWAAISGCTQAAGGRCCLFHPAGCRSWRSSSGQRNPSDSVCPASARELQAVSRSRK</sequence>
<evidence type="ECO:0000313" key="15">
    <source>
        <dbReference type="Proteomes" id="UP000440732"/>
    </source>
</evidence>
<feature type="region of interest" description="Disordered" evidence="1">
    <location>
        <begin position="81"/>
        <end position="110"/>
    </location>
</feature>
<dbReference type="Proteomes" id="UP000437068">
    <property type="component" value="Unassembled WGS sequence"/>
</dbReference>
<evidence type="ECO:0000313" key="7">
    <source>
        <dbReference type="EMBL" id="KAE9256440.1"/>
    </source>
</evidence>
<evidence type="ECO:0000313" key="10">
    <source>
        <dbReference type="EMBL" id="KAE9345878.1"/>
    </source>
</evidence>
<keyword evidence="12" id="KW-1185">Reference proteome</keyword>
<dbReference type="Proteomes" id="UP000486351">
    <property type="component" value="Unassembled WGS sequence"/>
</dbReference>
<evidence type="ECO:0000313" key="6">
    <source>
        <dbReference type="EMBL" id="KAE9216469.1"/>
    </source>
</evidence>
<dbReference type="Proteomes" id="UP000476176">
    <property type="component" value="Unassembled WGS sequence"/>
</dbReference>
<evidence type="ECO:0000313" key="2">
    <source>
        <dbReference type="EMBL" id="KAE8940164.1"/>
    </source>
</evidence>
<dbReference type="EMBL" id="QXGC01000002">
    <property type="protein sequence ID" value="KAE9256440.1"/>
    <property type="molecule type" value="Genomic_DNA"/>
</dbReference>
<proteinExistence type="predicted"/>
<evidence type="ECO:0000313" key="3">
    <source>
        <dbReference type="EMBL" id="KAE9031565.1"/>
    </source>
</evidence>